<dbReference type="RefSeq" id="WP_344222312.1">
    <property type="nucleotide sequence ID" value="NZ_BAAAOS010000066.1"/>
</dbReference>
<sequence length="174" mass="19595">MGDPVILRIISDDQDSTFYAECASPEKFIPEFARFVEDCKANKIMPTATAYAEYVVTAEGDHVREYYPTDADEPENLAHRYVVRTTAAGEGWLGDLTIWSRQERTDQDPILSVWHGETFSSTDTRSLHQLALGGLKRTIESVHALNRPRITAPALREWMSRAAWHARQAETAAA</sequence>
<evidence type="ECO:0000313" key="1">
    <source>
        <dbReference type="EMBL" id="GAA1616672.1"/>
    </source>
</evidence>
<comment type="caution">
    <text evidence="1">The sequence shown here is derived from an EMBL/GenBank/DDBJ whole genome shotgun (WGS) entry which is preliminary data.</text>
</comment>
<evidence type="ECO:0000313" key="2">
    <source>
        <dbReference type="Proteomes" id="UP001500393"/>
    </source>
</evidence>
<protein>
    <submittedName>
        <fullName evidence="1">Uncharacterized protein</fullName>
    </submittedName>
</protein>
<proteinExistence type="predicted"/>
<keyword evidence="2" id="KW-1185">Reference proteome</keyword>
<name>A0ABN2ESS1_9ACTN</name>
<reference evidence="1 2" key="1">
    <citation type="journal article" date="2019" name="Int. J. Syst. Evol. Microbiol.">
        <title>The Global Catalogue of Microorganisms (GCM) 10K type strain sequencing project: providing services to taxonomists for standard genome sequencing and annotation.</title>
        <authorList>
            <consortium name="The Broad Institute Genomics Platform"/>
            <consortium name="The Broad Institute Genome Sequencing Center for Infectious Disease"/>
            <person name="Wu L."/>
            <person name="Ma J."/>
        </authorList>
    </citation>
    <scope>NUCLEOTIDE SEQUENCE [LARGE SCALE GENOMIC DNA]</scope>
    <source>
        <strain evidence="1 2">JCM 14969</strain>
    </source>
</reference>
<gene>
    <name evidence="1" type="ORF">GCM10009789_83370</name>
</gene>
<accession>A0ABN2ESS1</accession>
<organism evidence="1 2">
    <name type="scientific">Kribbella sancticallisti</name>
    <dbReference type="NCBI Taxonomy" id="460087"/>
    <lineage>
        <taxon>Bacteria</taxon>
        <taxon>Bacillati</taxon>
        <taxon>Actinomycetota</taxon>
        <taxon>Actinomycetes</taxon>
        <taxon>Propionibacteriales</taxon>
        <taxon>Kribbellaceae</taxon>
        <taxon>Kribbella</taxon>
    </lineage>
</organism>
<dbReference type="Proteomes" id="UP001500393">
    <property type="component" value="Unassembled WGS sequence"/>
</dbReference>
<dbReference type="EMBL" id="BAAAOS010000066">
    <property type="protein sequence ID" value="GAA1616672.1"/>
    <property type="molecule type" value="Genomic_DNA"/>
</dbReference>